<protein>
    <recommendedName>
        <fullName evidence="9">Glucanase</fullName>
        <ecNumber evidence="9">3.2.1.-</ecNumber>
    </recommendedName>
</protein>
<keyword evidence="1" id="KW-0732">Signal</keyword>
<evidence type="ECO:0000256" key="4">
    <source>
        <dbReference type="ARBA" id="ARBA00023157"/>
    </source>
</evidence>
<reference evidence="12" key="1">
    <citation type="submission" date="2015-02" db="EMBL/GenBank/DDBJ databases">
        <title>Draft Genome of Frankia sp. CpI1-S.</title>
        <authorList>
            <person name="Oshone R.T."/>
            <person name="Ngom M."/>
            <person name="Ghodhbane-Gtari F."/>
            <person name="Gtari M."/>
            <person name="Morris K."/>
            <person name="Thomas K."/>
            <person name="Sen A."/>
            <person name="Tisa L.S."/>
        </authorList>
    </citation>
    <scope>NUCLEOTIDE SEQUENCE [LARGE SCALE GENOMIC DNA]</scope>
    <source>
        <strain evidence="12">CpI1-S</strain>
    </source>
</reference>
<dbReference type="Gene3D" id="3.20.20.40">
    <property type="entry name" value="1, 4-beta cellobiohydrolase"/>
    <property type="match status" value="1"/>
</dbReference>
<keyword evidence="6 9" id="KW-0326">Glycosidase</keyword>
<keyword evidence="7 9" id="KW-0624">Polysaccharide degradation</keyword>
<proteinExistence type="inferred from homology"/>
<evidence type="ECO:0000256" key="5">
    <source>
        <dbReference type="ARBA" id="ARBA00023277"/>
    </source>
</evidence>
<evidence type="ECO:0000256" key="7">
    <source>
        <dbReference type="ARBA" id="ARBA00023326"/>
    </source>
</evidence>
<dbReference type="InterPro" id="IPR001524">
    <property type="entry name" value="Glyco_hydro_6_CS"/>
</dbReference>
<feature type="active site" description="Proton donor" evidence="8">
    <location>
        <position position="301"/>
    </location>
</feature>
<evidence type="ECO:0000256" key="1">
    <source>
        <dbReference type="ARBA" id="ARBA00022729"/>
    </source>
</evidence>
<comment type="similarity">
    <text evidence="9">Belongs to the glycosyl hydrolase family 6.</text>
</comment>
<dbReference type="Pfam" id="PF01341">
    <property type="entry name" value="Glyco_hydro_6"/>
    <property type="match status" value="1"/>
</dbReference>
<dbReference type="PANTHER" id="PTHR34876:SF4">
    <property type="entry name" value="1,4-BETA-D-GLUCAN CELLOBIOHYDROLASE C-RELATED"/>
    <property type="match status" value="1"/>
</dbReference>
<evidence type="ECO:0000256" key="10">
    <source>
        <dbReference type="SAM" id="MobiDB-lite"/>
    </source>
</evidence>
<evidence type="ECO:0000256" key="9">
    <source>
        <dbReference type="RuleBase" id="RU361186"/>
    </source>
</evidence>
<organism evidence="11 12">
    <name type="scientific">Frankia torreyi</name>
    <dbReference type="NCBI Taxonomy" id="1856"/>
    <lineage>
        <taxon>Bacteria</taxon>
        <taxon>Bacillati</taxon>
        <taxon>Actinomycetota</taxon>
        <taxon>Actinomycetes</taxon>
        <taxon>Frankiales</taxon>
        <taxon>Frankiaceae</taxon>
        <taxon>Frankia</taxon>
    </lineage>
</organism>
<keyword evidence="4" id="KW-1015">Disulfide bond</keyword>
<dbReference type="PRINTS" id="PR00733">
    <property type="entry name" value="GLHYDRLASE6"/>
</dbReference>
<evidence type="ECO:0000256" key="6">
    <source>
        <dbReference type="ARBA" id="ARBA00023295"/>
    </source>
</evidence>
<dbReference type="Proteomes" id="UP000032545">
    <property type="component" value="Unassembled WGS sequence"/>
</dbReference>
<comment type="caution">
    <text evidence="11">The sequence shown here is derived from an EMBL/GenBank/DDBJ whole genome shotgun (WGS) entry which is preliminary data.</text>
</comment>
<feature type="compositionally biased region" description="Low complexity" evidence="10">
    <location>
        <begin position="43"/>
        <end position="52"/>
    </location>
</feature>
<accession>A0A0D8BIH0</accession>
<reference evidence="11 12" key="2">
    <citation type="journal article" date="2016" name="Genome Announc.">
        <title>Permanent Draft Genome Sequences for Two Variants of Frankia sp. Strain CpI1, the First Frankia Strain Isolated from Root Nodules of Comptonia peregrina.</title>
        <authorList>
            <person name="Oshone R."/>
            <person name="Hurst S.G.IV."/>
            <person name="Abebe-Akele F."/>
            <person name="Simpson S."/>
            <person name="Morris K."/>
            <person name="Thomas W.K."/>
            <person name="Tisa L.S."/>
        </authorList>
    </citation>
    <scope>NUCLEOTIDE SEQUENCE [LARGE SCALE GENOMIC DNA]</scope>
    <source>
        <strain evidence="12">CpI1-S</strain>
    </source>
</reference>
<name>A0A0D8BIH0_9ACTN</name>
<evidence type="ECO:0000313" key="12">
    <source>
        <dbReference type="Proteomes" id="UP000032545"/>
    </source>
</evidence>
<sequence>MAVDMLFSDIGALRVNTARSRAFGGRVSDASGHRRHRRPTPSAGRDAAAAGAPRGHRGRFFALLWPLAALMVCAGFGLEQLVIEPAYGSSGGSSTVAAQPGVVTLTPAPAPPDPTPASPGTVQVAKAGVALAPAAHATRPVASASTAVAVGGLTAAGTGGSGAPADAAALPAVVGATAGDPFAAATLYVDPAGDAAQAVRTLRQTDPAGAQTLSRLAGRSHADWFGDPDPATVRTRVADRVRVVRAAGALPVLVAYAIPQRDCGGGQSAGGVAGESAYRAWIAAFAAGIGSGPAAVILEPDALAQIDCLAPAAATARYAMLGYAVDQLAAVGAEVYLDAGNASWHSAADTAARLRQAGVARARGFALNVSNFDETADETAYGDAVVAALGGTAHYVVDTSRNGRGPAADNAWCNPPGRGLGVAPTDRTGNPRADAYLWIKVPGESDGACNGGPAAGGWWLDYAMGLASRAA</sequence>
<dbReference type="InterPro" id="IPR036434">
    <property type="entry name" value="Beta_cellobiohydrolase_sf"/>
</dbReference>
<dbReference type="AlphaFoldDB" id="A0A0D8BIH0"/>
<keyword evidence="2 9" id="KW-0378">Hydrolase</keyword>
<dbReference type="GO" id="GO:0004553">
    <property type="term" value="F:hydrolase activity, hydrolyzing O-glycosyl compounds"/>
    <property type="evidence" value="ECO:0007669"/>
    <property type="project" value="InterPro"/>
</dbReference>
<feature type="region of interest" description="Disordered" evidence="10">
    <location>
        <begin position="24"/>
        <end position="52"/>
    </location>
</feature>
<evidence type="ECO:0000256" key="3">
    <source>
        <dbReference type="ARBA" id="ARBA00023001"/>
    </source>
</evidence>
<keyword evidence="5 9" id="KW-0119">Carbohydrate metabolism</keyword>
<dbReference type="EC" id="3.2.1.-" evidence="9"/>
<dbReference type="GO" id="GO:0030245">
    <property type="term" value="P:cellulose catabolic process"/>
    <property type="evidence" value="ECO:0007669"/>
    <property type="project" value="UniProtKB-KW"/>
</dbReference>
<keyword evidence="3 9" id="KW-0136">Cellulose degradation</keyword>
<dbReference type="PATRIC" id="fig|1502723.3.peg.6923"/>
<evidence type="ECO:0000313" key="11">
    <source>
        <dbReference type="EMBL" id="KJE23865.1"/>
    </source>
</evidence>
<dbReference type="InterPro" id="IPR016288">
    <property type="entry name" value="Beta_cellobiohydrolase"/>
</dbReference>
<keyword evidence="12" id="KW-1185">Reference proteome</keyword>
<evidence type="ECO:0000256" key="2">
    <source>
        <dbReference type="ARBA" id="ARBA00022801"/>
    </source>
</evidence>
<dbReference type="SUPFAM" id="SSF51989">
    <property type="entry name" value="Glycosyl hydrolases family 6, cellulases"/>
    <property type="match status" value="1"/>
</dbReference>
<evidence type="ECO:0000256" key="8">
    <source>
        <dbReference type="PROSITE-ProRule" id="PRU10057"/>
    </source>
</evidence>
<dbReference type="EMBL" id="JYFN01000010">
    <property type="protein sequence ID" value="KJE23865.1"/>
    <property type="molecule type" value="Genomic_DNA"/>
</dbReference>
<gene>
    <name evidence="11" type="ORF">FF36_01798</name>
</gene>
<dbReference type="PROSITE" id="PS00656">
    <property type="entry name" value="GLYCOSYL_HYDROL_F6_2"/>
    <property type="match status" value="1"/>
</dbReference>
<dbReference type="PANTHER" id="PTHR34876">
    <property type="match status" value="1"/>
</dbReference>